<organism evidence="13 14">
    <name type="scientific">Pteropus vampyrus</name>
    <name type="common">Large flying fox</name>
    <dbReference type="NCBI Taxonomy" id="132908"/>
    <lineage>
        <taxon>Eukaryota</taxon>
        <taxon>Metazoa</taxon>
        <taxon>Chordata</taxon>
        <taxon>Craniata</taxon>
        <taxon>Vertebrata</taxon>
        <taxon>Euteleostomi</taxon>
        <taxon>Mammalia</taxon>
        <taxon>Eutheria</taxon>
        <taxon>Laurasiatheria</taxon>
        <taxon>Chiroptera</taxon>
        <taxon>Yinpterochiroptera</taxon>
        <taxon>Pteropodoidea</taxon>
        <taxon>Pteropodidae</taxon>
        <taxon>Pteropodinae</taxon>
        <taxon>Pteropus</taxon>
    </lineage>
</organism>
<keyword evidence="4 11" id="KW-0732">Signal</keyword>
<dbReference type="GO" id="GO:0009897">
    <property type="term" value="C:external side of plasma membrane"/>
    <property type="evidence" value="ECO:0007669"/>
    <property type="project" value="TreeGrafter"/>
</dbReference>
<dbReference type="InterPro" id="IPR013162">
    <property type="entry name" value="CD80_C2-set"/>
</dbReference>
<comment type="subcellular location">
    <subcellularLocation>
        <location evidence="1">Membrane</location>
        <topology evidence="1">Single-pass type I membrane protein</topology>
    </subcellularLocation>
</comment>
<dbReference type="Proteomes" id="UP000515202">
    <property type="component" value="Unplaced"/>
</dbReference>
<dbReference type="InterPro" id="IPR040012">
    <property type="entry name" value="CD200R"/>
</dbReference>
<evidence type="ECO:0000256" key="1">
    <source>
        <dbReference type="ARBA" id="ARBA00004479"/>
    </source>
</evidence>
<dbReference type="Pfam" id="PF07686">
    <property type="entry name" value="V-set"/>
    <property type="match status" value="1"/>
</dbReference>
<accession>A0A6P6C1V5</accession>
<dbReference type="GO" id="GO:0038023">
    <property type="term" value="F:signaling receptor activity"/>
    <property type="evidence" value="ECO:0007669"/>
    <property type="project" value="InterPro"/>
</dbReference>
<evidence type="ECO:0000256" key="11">
    <source>
        <dbReference type="SAM" id="SignalP"/>
    </source>
</evidence>
<keyword evidence="7" id="KW-1015">Disulfide bond</keyword>
<comment type="similarity">
    <text evidence="2">Belongs to the CD200R family.</text>
</comment>
<evidence type="ECO:0000256" key="6">
    <source>
        <dbReference type="ARBA" id="ARBA00023136"/>
    </source>
</evidence>
<protein>
    <submittedName>
        <fullName evidence="14">Cell surface glycoprotein CD200 receptor 1-like</fullName>
    </submittedName>
</protein>
<evidence type="ECO:0000256" key="9">
    <source>
        <dbReference type="ARBA" id="ARBA00023180"/>
    </source>
</evidence>
<dbReference type="PANTHER" id="PTHR21462">
    <property type="entry name" value="CELL SURFACE GLYCOPROTEIN OX2 RECEPTOR PRECURSOR"/>
    <property type="match status" value="1"/>
</dbReference>
<keyword evidence="9" id="KW-0325">Glycoprotein</keyword>
<dbReference type="KEGG" id="pvp:105288998"/>
<dbReference type="PANTHER" id="PTHR21462:SF2">
    <property type="entry name" value="CELL SURFACE GLYCOPROTEIN CD200 RECEPTOR 2"/>
    <property type="match status" value="1"/>
</dbReference>
<dbReference type="AlphaFoldDB" id="A0A6P6C1V5"/>
<dbReference type="Gene3D" id="2.60.40.10">
    <property type="entry name" value="Immunoglobulins"/>
    <property type="match status" value="2"/>
</dbReference>
<feature type="signal peptide" evidence="11">
    <location>
        <begin position="1"/>
        <end position="24"/>
    </location>
</feature>
<sequence>MPCAWRTSDLQLLLILSVFLVAECISTEVDDSVTVSSSTQNMGKDNCSLASSMDKKRNHLKLPVEVNVSQSVLVDTKVVLPCHPTLLKTELTTWEIILRDKPPCTRAYRRDTNETRELNCTDKRITWAFRPDQNSTLQIDPVAIAHDGYYGCQTVTLDGDFHVGYHLQVSVAPEVTLFQSKNKTVVCKAIAGKPAAQISWTPEGDCVTEQEYLDNGTVTVQSTCHWADSDVSTVSCSVSHWTGNKSQSIELSQGAQMLENISILYIILPIFIILVIVGSIWFLKISGCRKCKLKKTEATPVEEDEMQPYASYTEKNNPLYDTTNRVKTPQVL</sequence>
<dbReference type="GO" id="GO:0150077">
    <property type="term" value="P:regulation of neuroinflammatory response"/>
    <property type="evidence" value="ECO:0007669"/>
    <property type="project" value="InterPro"/>
</dbReference>
<name>A0A6P6C1V5_PTEVA</name>
<evidence type="ECO:0000259" key="12">
    <source>
        <dbReference type="PROSITE" id="PS50835"/>
    </source>
</evidence>
<evidence type="ECO:0000313" key="13">
    <source>
        <dbReference type="Proteomes" id="UP000515202"/>
    </source>
</evidence>
<dbReference type="SUPFAM" id="SSF48726">
    <property type="entry name" value="Immunoglobulin"/>
    <property type="match status" value="2"/>
</dbReference>
<evidence type="ECO:0000256" key="4">
    <source>
        <dbReference type="ARBA" id="ARBA00022729"/>
    </source>
</evidence>
<dbReference type="InterPro" id="IPR036179">
    <property type="entry name" value="Ig-like_dom_sf"/>
</dbReference>
<feature type="transmembrane region" description="Helical" evidence="10">
    <location>
        <begin position="263"/>
        <end position="283"/>
    </location>
</feature>
<evidence type="ECO:0000256" key="3">
    <source>
        <dbReference type="ARBA" id="ARBA00022692"/>
    </source>
</evidence>
<evidence type="ECO:0000256" key="8">
    <source>
        <dbReference type="ARBA" id="ARBA00023170"/>
    </source>
</evidence>
<reference evidence="14" key="1">
    <citation type="submission" date="2025-08" db="UniProtKB">
        <authorList>
            <consortium name="RefSeq"/>
        </authorList>
    </citation>
    <scope>IDENTIFICATION</scope>
    <source>
        <tissue evidence="14">Kidney</tissue>
    </source>
</reference>
<keyword evidence="8" id="KW-0675">Receptor</keyword>
<keyword evidence="6 10" id="KW-0472">Membrane</keyword>
<dbReference type="Pfam" id="PF08205">
    <property type="entry name" value="C2-set_2"/>
    <property type="match status" value="1"/>
</dbReference>
<dbReference type="InterPro" id="IPR007110">
    <property type="entry name" value="Ig-like_dom"/>
</dbReference>
<gene>
    <name evidence="14" type="primary">LOC105288998</name>
</gene>
<evidence type="ECO:0000313" key="14">
    <source>
        <dbReference type="RefSeq" id="XP_023381381.1"/>
    </source>
</evidence>
<keyword evidence="5 10" id="KW-1133">Transmembrane helix</keyword>
<proteinExistence type="inferred from homology"/>
<feature type="chain" id="PRO_5028189869" evidence="11">
    <location>
        <begin position="25"/>
        <end position="332"/>
    </location>
</feature>
<dbReference type="FunFam" id="2.60.40.10:FF:000584">
    <property type="entry name" value="Cell surface glycoprotein CD200 receptor 1"/>
    <property type="match status" value="1"/>
</dbReference>
<dbReference type="PROSITE" id="PS50835">
    <property type="entry name" value="IG_LIKE"/>
    <property type="match status" value="1"/>
</dbReference>
<dbReference type="GeneID" id="105288998"/>
<dbReference type="InterPro" id="IPR013106">
    <property type="entry name" value="Ig_V-set"/>
</dbReference>
<dbReference type="OrthoDB" id="8915654at2759"/>
<evidence type="ECO:0000256" key="2">
    <source>
        <dbReference type="ARBA" id="ARBA00008215"/>
    </source>
</evidence>
<feature type="domain" description="Ig-like" evidence="12">
    <location>
        <begin position="167"/>
        <end position="252"/>
    </location>
</feature>
<evidence type="ECO:0000256" key="10">
    <source>
        <dbReference type="SAM" id="Phobius"/>
    </source>
</evidence>
<evidence type="ECO:0000256" key="5">
    <source>
        <dbReference type="ARBA" id="ARBA00022989"/>
    </source>
</evidence>
<evidence type="ECO:0000256" key="7">
    <source>
        <dbReference type="ARBA" id="ARBA00023157"/>
    </source>
</evidence>
<dbReference type="RefSeq" id="XP_023381381.1">
    <property type="nucleotide sequence ID" value="XM_023525613.1"/>
</dbReference>
<keyword evidence="13" id="KW-1185">Reference proteome</keyword>
<dbReference type="InterPro" id="IPR013783">
    <property type="entry name" value="Ig-like_fold"/>
</dbReference>
<keyword evidence="3 10" id="KW-0812">Transmembrane</keyword>